<proteinExistence type="predicted"/>
<gene>
    <name evidence="1" type="ORF">SBA_ch1_14510</name>
</gene>
<organism evidence="1 2">
    <name type="scientific">Sphingomonas bisphenolicum</name>
    <dbReference type="NCBI Taxonomy" id="296544"/>
    <lineage>
        <taxon>Bacteria</taxon>
        <taxon>Pseudomonadati</taxon>
        <taxon>Pseudomonadota</taxon>
        <taxon>Alphaproteobacteria</taxon>
        <taxon>Sphingomonadales</taxon>
        <taxon>Sphingomonadaceae</taxon>
        <taxon>Sphingomonas</taxon>
    </lineage>
</organism>
<reference evidence="1" key="1">
    <citation type="submission" date="2018-07" db="EMBL/GenBank/DDBJ databases">
        <title>Complete genome sequence of Sphingomonas bisphenolicum strain AO1, a bisphenol A degradative bacterium isolated from Japanese farm field.</title>
        <authorList>
            <person name="Murakami M."/>
            <person name="Koh M."/>
            <person name="Koba S."/>
            <person name="Matsumura Y."/>
        </authorList>
    </citation>
    <scope>NUCLEOTIDE SEQUENCE</scope>
    <source>
        <strain evidence="1">AO1</strain>
    </source>
</reference>
<protein>
    <submittedName>
        <fullName evidence="1">Uncharacterized protein</fullName>
    </submittedName>
</protein>
<dbReference type="EMBL" id="AP018817">
    <property type="protein sequence ID" value="BBF69251.1"/>
    <property type="molecule type" value="Genomic_DNA"/>
</dbReference>
<accession>A0ABN5WAE3</accession>
<keyword evidence="2" id="KW-1185">Reference proteome</keyword>
<evidence type="ECO:0000313" key="2">
    <source>
        <dbReference type="Proteomes" id="UP001059971"/>
    </source>
</evidence>
<name>A0ABN5WAE3_9SPHN</name>
<dbReference type="Proteomes" id="UP001059971">
    <property type="component" value="Chromosome 1"/>
</dbReference>
<evidence type="ECO:0000313" key="1">
    <source>
        <dbReference type="EMBL" id="BBF69251.1"/>
    </source>
</evidence>
<sequence>MAGQCIVILFGLLGLYAVPPASGRMLLVPLTQEAVAALAPVAVAHGARLVAKGPWAGSLLVEGERDDLAPALLHHGIVALSAQMGGCGASA</sequence>
<dbReference type="RefSeq" id="WP_261936383.1">
    <property type="nucleotide sequence ID" value="NZ_AP018817.1"/>
</dbReference>